<accession>A0A848CJL7</accession>
<name>A0A848CJL7_9BACT</name>
<dbReference type="SUPFAM" id="SSF52540">
    <property type="entry name" value="P-loop containing nucleoside triphosphate hydrolases"/>
    <property type="match status" value="1"/>
</dbReference>
<dbReference type="PANTHER" id="PTHR43566">
    <property type="entry name" value="CONSERVED PROTEIN"/>
    <property type="match status" value="1"/>
</dbReference>
<evidence type="ECO:0000259" key="2">
    <source>
        <dbReference type="Pfam" id="PF13635"/>
    </source>
</evidence>
<feature type="domain" description="DUF4143" evidence="2">
    <location>
        <begin position="199"/>
        <end position="357"/>
    </location>
</feature>
<proteinExistence type="predicted"/>
<evidence type="ECO:0000313" key="3">
    <source>
        <dbReference type="EMBL" id="NME53059.1"/>
    </source>
</evidence>
<dbReference type="InterPro" id="IPR027417">
    <property type="entry name" value="P-loop_NTPase"/>
</dbReference>
<dbReference type="AlphaFoldDB" id="A0A848CJL7"/>
<keyword evidence="3" id="KW-0067">ATP-binding</keyword>
<dbReference type="InterPro" id="IPR041682">
    <property type="entry name" value="AAA_14"/>
</dbReference>
<feature type="domain" description="AAA" evidence="1">
    <location>
        <begin position="19"/>
        <end position="134"/>
    </location>
</feature>
<gene>
    <name evidence="3" type="ORF">HF854_11175</name>
</gene>
<comment type="caution">
    <text evidence="3">The sequence shown here is derived from an EMBL/GenBank/DDBJ whole genome shotgun (WGS) entry which is preliminary data.</text>
</comment>
<dbReference type="GO" id="GO:0005524">
    <property type="term" value="F:ATP binding"/>
    <property type="evidence" value="ECO:0007669"/>
    <property type="project" value="UniProtKB-KW"/>
</dbReference>
<dbReference type="Proteomes" id="UP000522333">
    <property type="component" value="Unassembled WGS sequence"/>
</dbReference>
<dbReference type="RefSeq" id="WP_168936356.1">
    <property type="nucleotide sequence ID" value="NZ_JABAFY010000061.1"/>
</dbReference>
<reference evidence="3 4" key="1">
    <citation type="submission" date="2020-04" db="EMBL/GenBank/DDBJ databases">
        <authorList>
            <person name="Hitch T.C.A."/>
            <person name="Wylensek D."/>
            <person name="Clavel T."/>
        </authorList>
    </citation>
    <scope>NUCLEOTIDE SEQUENCE [LARGE SCALE GENOMIC DNA]</scope>
    <source>
        <strain evidence="3 4">PG-251-APC-1</strain>
    </source>
</reference>
<sequence>MYLARTLEKSIQKVSDFFPVLLMTGPRQVGKTTILQACGSEGRNYISLDTLENRSLAQNDPALFLQRFKAPLLIDEIQYAPQLFPYIKAAVDERKQSGMYWLTGSQQFHLMKNVSESLAGRVGILHLEGFSQAERDGQPERRLFLPTPKAIEARAAFAPKTDIEAVFHQIWKGSYPRMHEADDDMWQFFYDAYVQTYIERDIRDLGSVGNELDFLKFMKVLAARTGQLLNYSDIARDVGISAPTVKAWVSLLQTSGLIFILQPYHNNINSRVIKTPKVYFMDTGLVCYLTGWNAPQTLENCAMSGELLETYVISEIVKSWWHNGKQPNIYYYRDKDRRGIDVILEENGVLYPIEIKKKSNPNAGDIKAFDAIETVLKQKRGHGAVLCMARTHLPITAEVDAVPISYI</sequence>
<organism evidence="3 4">
    <name type="scientific">Desulfovibrio piger</name>
    <dbReference type="NCBI Taxonomy" id="901"/>
    <lineage>
        <taxon>Bacteria</taxon>
        <taxon>Pseudomonadati</taxon>
        <taxon>Thermodesulfobacteriota</taxon>
        <taxon>Desulfovibrionia</taxon>
        <taxon>Desulfovibrionales</taxon>
        <taxon>Desulfovibrionaceae</taxon>
        <taxon>Desulfovibrio</taxon>
    </lineage>
</organism>
<dbReference type="Pfam" id="PF13173">
    <property type="entry name" value="AAA_14"/>
    <property type="match status" value="1"/>
</dbReference>
<evidence type="ECO:0000259" key="1">
    <source>
        <dbReference type="Pfam" id="PF13173"/>
    </source>
</evidence>
<dbReference type="InterPro" id="IPR025420">
    <property type="entry name" value="DUF4143"/>
</dbReference>
<evidence type="ECO:0000313" key="4">
    <source>
        <dbReference type="Proteomes" id="UP000522333"/>
    </source>
</evidence>
<dbReference type="EMBL" id="JABAFY010000061">
    <property type="protein sequence ID" value="NME53059.1"/>
    <property type="molecule type" value="Genomic_DNA"/>
</dbReference>
<dbReference type="Pfam" id="PF13635">
    <property type="entry name" value="DUF4143"/>
    <property type="match status" value="1"/>
</dbReference>
<protein>
    <submittedName>
        <fullName evidence="3">ATP-binding protein</fullName>
    </submittedName>
</protein>
<keyword evidence="3" id="KW-0547">Nucleotide-binding</keyword>
<dbReference type="PANTHER" id="PTHR43566:SF2">
    <property type="entry name" value="DUF4143 DOMAIN-CONTAINING PROTEIN"/>
    <property type="match status" value="1"/>
</dbReference>